<dbReference type="SUPFAM" id="SSF54292">
    <property type="entry name" value="2Fe-2S ferredoxin-like"/>
    <property type="match status" value="1"/>
</dbReference>
<organism evidence="3 4">
    <name type="scientific">Pseudomonas syringae pv. pisi</name>
    <dbReference type="NCBI Taxonomy" id="59510"/>
    <lineage>
        <taxon>Bacteria</taxon>
        <taxon>Pseudomonadati</taxon>
        <taxon>Pseudomonadota</taxon>
        <taxon>Gammaproteobacteria</taxon>
        <taxon>Pseudomonadales</taxon>
        <taxon>Pseudomonadaceae</taxon>
        <taxon>Pseudomonas</taxon>
        <taxon>Pseudomonas syringae</taxon>
    </lineage>
</organism>
<dbReference type="InterPro" id="IPR001041">
    <property type="entry name" value="2Fe-2S_ferredoxin-type"/>
</dbReference>
<feature type="domain" description="FAD-binding FR-type" evidence="2">
    <location>
        <begin position="120"/>
        <end position="218"/>
    </location>
</feature>
<evidence type="ECO:0000313" key="4">
    <source>
        <dbReference type="Proteomes" id="UP000276886"/>
    </source>
</evidence>
<protein>
    <recommendedName>
        <fullName evidence="5">Iron-sulfur cluster-binding ferredoxin reductase protein</fullName>
    </recommendedName>
</protein>
<evidence type="ECO:0000259" key="2">
    <source>
        <dbReference type="PROSITE" id="PS51384"/>
    </source>
</evidence>
<dbReference type="PANTHER" id="PTHR47354:SF3">
    <property type="entry name" value="OXIDOREDUCTASE-RELATED"/>
    <property type="match status" value="1"/>
</dbReference>
<gene>
    <name evidence="3" type="ORF">ALQ44_05292</name>
</gene>
<evidence type="ECO:0008006" key="5">
    <source>
        <dbReference type="Google" id="ProtNLM"/>
    </source>
</evidence>
<dbReference type="InterPro" id="IPR001433">
    <property type="entry name" value="OxRdtase_FAD/NAD-bd"/>
</dbReference>
<dbReference type="InterPro" id="IPR017938">
    <property type="entry name" value="Riboflavin_synthase-like_b-brl"/>
</dbReference>
<dbReference type="Pfam" id="PF00175">
    <property type="entry name" value="NAD_binding_1"/>
    <property type="match status" value="1"/>
</dbReference>
<accession>A0A3M3TZ38</accession>
<dbReference type="InterPro" id="IPR017927">
    <property type="entry name" value="FAD-bd_FR_type"/>
</dbReference>
<dbReference type="Pfam" id="PF00111">
    <property type="entry name" value="Fer2"/>
    <property type="match status" value="1"/>
</dbReference>
<dbReference type="Gene3D" id="3.40.50.80">
    <property type="entry name" value="Nucleotide-binding domain of ferredoxin-NADP reductase (FNR) module"/>
    <property type="match status" value="1"/>
</dbReference>
<dbReference type="InterPro" id="IPR008333">
    <property type="entry name" value="Cbr1-like_FAD-bd_dom"/>
</dbReference>
<proteinExistence type="predicted"/>
<dbReference type="Gene3D" id="2.40.30.10">
    <property type="entry name" value="Translation factors"/>
    <property type="match status" value="1"/>
</dbReference>
<dbReference type="SUPFAM" id="SSF52343">
    <property type="entry name" value="Ferredoxin reductase-like, C-terminal NADP-linked domain"/>
    <property type="match status" value="1"/>
</dbReference>
<dbReference type="InterPro" id="IPR036010">
    <property type="entry name" value="2Fe-2S_ferredoxin-like_sf"/>
</dbReference>
<comment type="caution">
    <text evidence="3">The sequence shown here is derived from an EMBL/GenBank/DDBJ whole genome shotgun (WGS) entry which is preliminary data.</text>
</comment>
<dbReference type="NCBIfam" id="NF004317">
    <property type="entry name" value="PRK05713.1"/>
    <property type="match status" value="1"/>
</dbReference>
<dbReference type="InterPro" id="IPR050415">
    <property type="entry name" value="MRET"/>
</dbReference>
<dbReference type="PROSITE" id="PS51085">
    <property type="entry name" value="2FE2S_FER_2"/>
    <property type="match status" value="1"/>
</dbReference>
<evidence type="ECO:0000313" key="3">
    <source>
        <dbReference type="EMBL" id="RMO26053.1"/>
    </source>
</evidence>
<dbReference type="InterPro" id="IPR012675">
    <property type="entry name" value="Beta-grasp_dom_sf"/>
</dbReference>
<reference evidence="3 4" key="1">
    <citation type="submission" date="2018-08" db="EMBL/GenBank/DDBJ databases">
        <title>Recombination of ecologically and evolutionarily significant loci maintains genetic cohesion in the Pseudomonas syringae species complex.</title>
        <authorList>
            <person name="Dillon M."/>
            <person name="Thakur S."/>
            <person name="Almeida R.N.D."/>
            <person name="Weir B.S."/>
            <person name="Guttman D.S."/>
        </authorList>
    </citation>
    <scope>NUCLEOTIDE SEQUENCE [LARGE SCALE GENOMIC DNA]</scope>
    <source>
        <strain evidence="3 4">ICMP 2788</strain>
    </source>
</reference>
<dbReference type="CDD" id="cd00207">
    <property type="entry name" value="fer2"/>
    <property type="match status" value="1"/>
</dbReference>
<dbReference type="Pfam" id="PF00970">
    <property type="entry name" value="FAD_binding_6"/>
    <property type="match status" value="1"/>
</dbReference>
<sequence>MAIAGAKRRGSITRPTGQSVQSLLFSAQAVLMPQLHVGELSWSVASASNLLDALNHAGIPVPYSCRAGSCHACLVRVVKGEPEDALPDALPVEKRQQGWRLACQCRVTGDLAVEVFDPQRDGLPATVAGCDWLSASVLRLRLEPARPLRYSAGQHQVLWTESGVARPYSLASLPGEDAFLEFHIDCLQPGAFRDVARQLQVGDALRLGELRGGALRYDPDWQEKPLLLLAAGTGLGPLWGVLREALRQDHQGAIRVIHLARDSQEHYLADELHALAERYPQVYVQLVTPQTLQATLAELRLLSRHAMALVCGSADSVEIFAKRLYLAGLPRNQLLADVFVARE</sequence>
<dbReference type="GO" id="GO:0051536">
    <property type="term" value="F:iron-sulfur cluster binding"/>
    <property type="evidence" value="ECO:0007669"/>
    <property type="project" value="InterPro"/>
</dbReference>
<dbReference type="GO" id="GO:0016491">
    <property type="term" value="F:oxidoreductase activity"/>
    <property type="evidence" value="ECO:0007669"/>
    <property type="project" value="InterPro"/>
</dbReference>
<dbReference type="Gene3D" id="3.10.20.30">
    <property type="match status" value="1"/>
</dbReference>
<dbReference type="Proteomes" id="UP000276886">
    <property type="component" value="Unassembled WGS sequence"/>
</dbReference>
<dbReference type="SUPFAM" id="SSF63380">
    <property type="entry name" value="Riboflavin synthase domain-like"/>
    <property type="match status" value="1"/>
</dbReference>
<dbReference type="PROSITE" id="PS51384">
    <property type="entry name" value="FAD_FR"/>
    <property type="match status" value="1"/>
</dbReference>
<feature type="domain" description="2Fe-2S ferredoxin-type" evidence="1">
    <location>
        <begin position="33"/>
        <end position="119"/>
    </location>
</feature>
<dbReference type="AlphaFoldDB" id="A0A3M3TZ38"/>
<dbReference type="EMBL" id="RBPQ01000175">
    <property type="protein sequence ID" value="RMO26053.1"/>
    <property type="molecule type" value="Genomic_DNA"/>
</dbReference>
<dbReference type="InterPro" id="IPR039261">
    <property type="entry name" value="FNR_nucleotide-bd"/>
</dbReference>
<evidence type="ECO:0000259" key="1">
    <source>
        <dbReference type="PROSITE" id="PS51085"/>
    </source>
</evidence>
<dbReference type="PANTHER" id="PTHR47354">
    <property type="entry name" value="NADH OXIDOREDUCTASE HCR"/>
    <property type="match status" value="1"/>
</dbReference>
<name>A0A3M3TZ38_PSESJ</name>